<evidence type="ECO:0000313" key="2">
    <source>
        <dbReference type="EMBL" id="MSS01850.1"/>
    </source>
</evidence>
<reference evidence="2 3" key="1">
    <citation type="submission" date="2019-08" db="EMBL/GenBank/DDBJ databases">
        <title>In-depth cultivation of the pig gut microbiome towards novel bacterial diversity and tailored functional studies.</title>
        <authorList>
            <person name="Wylensek D."/>
            <person name="Hitch T.C.A."/>
            <person name="Clavel T."/>
        </authorList>
    </citation>
    <scope>NUCLEOTIDE SEQUENCE [LARGE SCALE GENOMIC DNA]</scope>
    <source>
        <strain evidence="2 3">LKV-178-WT-2G</strain>
    </source>
</reference>
<keyword evidence="3" id="KW-1185">Reference proteome</keyword>
<comment type="caution">
    <text evidence="2">The sequence shown here is derived from an EMBL/GenBank/DDBJ whole genome shotgun (WGS) entry which is preliminary data.</text>
</comment>
<accession>A0A7X2T3V9</accession>
<dbReference type="InterPro" id="IPR025962">
    <property type="entry name" value="SdpI/YhfL"/>
</dbReference>
<proteinExistence type="predicted"/>
<dbReference type="AlphaFoldDB" id="A0A7X2T3V9"/>
<evidence type="ECO:0000256" key="1">
    <source>
        <dbReference type="SAM" id="Phobius"/>
    </source>
</evidence>
<feature type="transmembrane region" description="Helical" evidence="1">
    <location>
        <begin position="102"/>
        <end position="121"/>
    </location>
</feature>
<organism evidence="2 3">
    <name type="scientific">Floccifex porci</name>
    <dbReference type="NCBI Taxonomy" id="2606629"/>
    <lineage>
        <taxon>Bacteria</taxon>
        <taxon>Bacillati</taxon>
        <taxon>Bacillota</taxon>
        <taxon>Erysipelotrichia</taxon>
        <taxon>Erysipelotrichales</taxon>
        <taxon>Erysipelotrichaceae</taxon>
        <taxon>Floccifex</taxon>
    </lineage>
</organism>
<dbReference type="Proteomes" id="UP000470082">
    <property type="component" value="Unassembled WGS sequence"/>
</dbReference>
<keyword evidence="1" id="KW-0812">Transmembrane</keyword>
<dbReference type="EMBL" id="VUMM01000013">
    <property type="protein sequence ID" value="MSS01850.1"/>
    <property type="molecule type" value="Genomic_DNA"/>
</dbReference>
<evidence type="ECO:0000313" key="3">
    <source>
        <dbReference type="Proteomes" id="UP000470082"/>
    </source>
</evidence>
<keyword evidence="1" id="KW-1133">Transmembrane helix</keyword>
<feature type="transmembrane region" description="Helical" evidence="1">
    <location>
        <begin position="68"/>
        <end position="95"/>
    </location>
</feature>
<feature type="transmembrane region" description="Helical" evidence="1">
    <location>
        <begin position="20"/>
        <end position="40"/>
    </location>
</feature>
<sequence length="144" mass="17006">MMIYADGYSICCHRKNKMKIFLILMTELTPALILGIGYLFKKHYPKDINGLIGYRTRRSMMNMDTWSFANRCMAFLCIRWGWLLLFLTLALDLIFYKQMETVSTIIVLLQLIPLFICIFQVEKKLKETFDENGKRKGGYYESKT</sequence>
<name>A0A7X2T3V9_9FIRM</name>
<dbReference type="Pfam" id="PF13630">
    <property type="entry name" value="SdpI"/>
    <property type="match status" value="1"/>
</dbReference>
<gene>
    <name evidence="2" type="ORF">FYJ50_07035</name>
</gene>
<protein>
    <submittedName>
        <fullName evidence="2">SdpI family protein</fullName>
    </submittedName>
</protein>
<keyword evidence="1" id="KW-0472">Membrane</keyword>